<evidence type="ECO:0000313" key="4">
    <source>
        <dbReference type="EMBL" id="QDU96420.1"/>
    </source>
</evidence>
<dbReference type="InterPro" id="IPR011006">
    <property type="entry name" value="CheY-like_superfamily"/>
</dbReference>
<dbReference type="SMART" id="SM00448">
    <property type="entry name" value="REC"/>
    <property type="match status" value="1"/>
</dbReference>
<sequence length="363" mass="40462">MTKDLYKDGKIMIVDDERTNVLIAERYLHLQGFENTLSTTDPSQALEMLRTDLPDVLLLDIMMPEISGLDILRWIRNESKRTQVIVLTASMESDTQREALALGAADYRYKPVDFTELLLRVRHSLMVSCYLRRLAQQVEADAGPAVAVPLTTSEIILRLSQSAEFLDGNAGGHVRRVGRYARLTGEQFGWDAAELELLEQAVQLHDIGKIGISDSILLKPGRVLGEEFSMIRAHGGFGNQTLGRLPETESQVVRNHTRLGEKLLSQSETPLFQTARQIALTHHERWDGGGYPQGLAGAQIPLAGRIAAVADGFDMLRSEGPGKSPCSLDRCRDILDRERGQQFDPQCVDAFFDCWDDVLSDET</sequence>
<dbReference type="InterPro" id="IPR037522">
    <property type="entry name" value="HD_GYP_dom"/>
</dbReference>
<dbReference type="KEGG" id="lcre:Pla8534_42400"/>
<dbReference type="SUPFAM" id="SSF52172">
    <property type="entry name" value="CheY-like"/>
    <property type="match status" value="1"/>
</dbReference>
<feature type="domain" description="HD-GYP" evidence="3">
    <location>
        <begin position="148"/>
        <end position="363"/>
    </location>
</feature>
<dbReference type="SUPFAM" id="SSF109604">
    <property type="entry name" value="HD-domain/PDEase-like"/>
    <property type="match status" value="1"/>
</dbReference>
<dbReference type="PROSITE" id="PS51832">
    <property type="entry name" value="HD_GYP"/>
    <property type="match status" value="1"/>
</dbReference>
<dbReference type="Gene3D" id="3.40.50.2300">
    <property type="match status" value="1"/>
</dbReference>
<evidence type="ECO:0000313" key="5">
    <source>
        <dbReference type="Proteomes" id="UP000317648"/>
    </source>
</evidence>
<dbReference type="CDD" id="cd00077">
    <property type="entry name" value="HDc"/>
    <property type="match status" value="1"/>
</dbReference>
<dbReference type="PANTHER" id="PTHR45228:SF1">
    <property type="entry name" value="CYCLIC DI-GMP PHOSPHODIESTERASE TM_0186"/>
    <property type="match status" value="1"/>
</dbReference>
<dbReference type="InterPro" id="IPR003607">
    <property type="entry name" value="HD/PDEase_dom"/>
</dbReference>
<dbReference type="OrthoDB" id="9781505at2"/>
<organism evidence="4 5">
    <name type="scientific">Lignipirellula cremea</name>
    <dbReference type="NCBI Taxonomy" id="2528010"/>
    <lineage>
        <taxon>Bacteria</taxon>
        <taxon>Pseudomonadati</taxon>
        <taxon>Planctomycetota</taxon>
        <taxon>Planctomycetia</taxon>
        <taxon>Pirellulales</taxon>
        <taxon>Pirellulaceae</taxon>
        <taxon>Lignipirellula</taxon>
    </lineage>
</organism>
<dbReference type="PROSITE" id="PS50110">
    <property type="entry name" value="RESPONSE_REGULATORY"/>
    <property type="match status" value="1"/>
</dbReference>
<dbReference type="GO" id="GO:0071111">
    <property type="term" value="F:cyclic-guanylate-specific phosphodiesterase activity"/>
    <property type="evidence" value="ECO:0007669"/>
    <property type="project" value="UniProtKB-EC"/>
</dbReference>
<dbReference type="InterPro" id="IPR001789">
    <property type="entry name" value="Sig_transdc_resp-reg_receiver"/>
</dbReference>
<dbReference type="AlphaFoldDB" id="A0A518DX70"/>
<gene>
    <name evidence="4" type="primary">rpfG_4</name>
    <name evidence="4" type="ORF">Pla8534_42400</name>
</gene>
<dbReference type="Pfam" id="PF00072">
    <property type="entry name" value="Response_reg"/>
    <property type="match status" value="1"/>
</dbReference>
<feature type="domain" description="Response regulatory" evidence="2">
    <location>
        <begin position="10"/>
        <end position="125"/>
    </location>
</feature>
<keyword evidence="4" id="KW-0378">Hydrolase</keyword>
<dbReference type="EC" id="3.1.4.52" evidence="4"/>
<name>A0A518DX70_9BACT</name>
<feature type="modified residue" description="4-aspartylphosphate" evidence="1">
    <location>
        <position position="60"/>
    </location>
</feature>
<keyword evidence="5" id="KW-1185">Reference proteome</keyword>
<proteinExistence type="predicted"/>
<dbReference type="RefSeq" id="WP_145055054.1">
    <property type="nucleotide sequence ID" value="NZ_CP036433.1"/>
</dbReference>
<protein>
    <submittedName>
        <fullName evidence="4">Cyclic di-GMP phosphodiesterase response regulator RpfG</fullName>
        <ecNumber evidence="4">3.1.4.52</ecNumber>
    </submittedName>
</protein>
<dbReference type="PANTHER" id="PTHR45228">
    <property type="entry name" value="CYCLIC DI-GMP PHOSPHODIESTERASE TM_0186-RELATED"/>
    <property type="match status" value="1"/>
</dbReference>
<dbReference type="GO" id="GO:0000160">
    <property type="term" value="P:phosphorelay signal transduction system"/>
    <property type="evidence" value="ECO:0007669"/>
    <property type="project" value="InterPro"/>
</dbReference>
<keyword evidence="1" id="KW-0597">Phosphoprotein</keyword>
<dbReference type="Pfam" id="PF13487">
    <property type="entry name" value="HD_5"/>
    <property type="match status" value="1"/>
</dbReference>
<reference evidence="4 5" key="1">
    <citation type="submission" date="2019-02" db="EMBL/GenBank/DDBJ databases">
        <title>Deep-cultivation of Planctomycetes and their phenomic and genomic characterization uncovers novel biology.</title>
        <authorList>
            <person name="Wiegand S."/>
            <person name="Jogler M."/>
            <person name="Boedeker C."/>
            <person name="Pinto D."/>
            <person name="Vollmers J."/>
            <person name="Rivas-Marin E."/>
            <person name="Kohn T."/>
            <person name="Peeters S.H."/>
            <person name="Heuer A."/>
            <person name="Rast P."/>
            <person name="Oberbeckmann S."/>
            <person name="Bunk B."/>
            <person name="Jeske O."/>
            <person name="Meyerdierks A."/>
            <person name="Storesund J.E."/>
            <person name="Kallscheuer N."/>
            <person name="Luecker S."/>
            <person name="Lage O.M."/>
            <person name="Pohl T."/>
            <person name="Merkel B.J."/>
            <person name="Hornburger P."/>
            <person name="Mueller R.-W."/>
            <person name="Bruemmer F."/>
            <person name="Labrenz M."/>
            <person name="Spormann A.M."/>
            <person name="Op den Camp H."/>
            <person name="Overmann J."/>
            <person name="Amann R."/>
            <person name="Jetten M.S.M."/>
            <person name="Mascher T."/>
            <person name="Medema M.H."/>
            <person name="Devos D.P."/>
            <person name="Kaster A.-K."/>
            <person name="Ovreas L."/>
            <person name="Rohde M."/>
            <person name="Galperin M.Y."/>
            <person name="Jogler C."/>
        </authorList>
    </citation>
    <scope>NUCLEOTIDE SEQUENCE [LARGE SCALE GENOMIC DNA]</scope>
    <source>
        <strain evidence="4 5">Pla85_3_4</strain>
    </source>
</reference>
<dbReference type="SMART" id="SM00471">
    <property type="entry name" value="HDc"/>
    <property type="match status" value="1"/>
</dbReference>
<dbReference type="Proteomes" id="UP000317648">
    <property type="component" value="Chromosome"/>
</dbReference>
<evidence type="ECO:0000259" key="3">
    <source>
        <dbReference type="PROSITE" id="PS51832"/>
    </source>
</evidence>
<evidence type="ECO:0000256" key="1">
    <source>
        <dbReference type="PROSITE-ProRule" id="PRU00169"/>
    </source>
</evidence>
<dbReference type="InterPro" id="IPR052020">
    <property type="entry name" value="Cyclic_di-GMP/3'3'-cGAMP_PDE"/>
</dbReference>
<evidence type="ECO:0000259" key="2">
    <source>
        <dbReference type="PROSITE" id="PS50110"/>
    </source>
</evidence>
<accession>A0A518DX70</accession>
<dbReference type="Gene3D" id="1.10.3210.10">
    <property type="entry name" value="Hypothetical protein af1432"/>
    <property type="match status" value="1"/>
</dbReference>
<dbReference type="EMBL" id="CP036433">
    <property type="protein sequence ID" value="QDU96420.1"/>
    <property type="molecule type" value="Genomic_DNA"/>
</dbReference>